<dbReference type="PANTHER" id="PTHR20883">
    <property type="entry name" value="PHYTANOYL-COA DIOXYGENASE DOMAIN CONTAINING 1"/>
    <property type="match status" value="1"/>
</dbReference>
<dbReference type="AlphaFoldDB" id="A0A7S4WC89"/>
<sequence length="302" mass="34018">MKKQMKELVETEWHPSSSSNTAVFRTDEGQLKAQGSNDYFLDSATAVHYFAEKDALLGNEELKKEYYQNKVSALNKVGHALHTLPSSAFHAYATSEKIKSLVHELGWIDPVIPQSMYIFKQSKIGGEVTSHQDSTFLYTTPKQSCLGLWLALDDATMENGCLWVRPKSHLESVRRKFKRNPDYFGNSDKAPSSTPPPKLIFEDLVDVQTQKDICPWEGALPENHTFQGLLDVGFVPIECKAGDLVVFPGTLDHLSLANTSKKSRHTFQLHLVEGYYVAGVTWDESNWLQYPNGMSFLSILNE</sequence>
<dbReference type="Pfam" id="PF05721">
    <property type="entry name" value="PhyH"/>
    <property type="match status" value="1"/>
</dbReference>
<dbReference type="InterPro" id="IPR008775">
    <property type="entry name" value="Phytyl_CoA_dOase-like"/>
</dbReference>
<dbReference type="SUPFAM" id="SSF51197">
    <property type="entry name" value="Clavaminate synthase-like"/>
    <property type="match status" value="1"/>
</dbReference>
<dbReference type="Gene3D" id="2.60.120.620">
    <property type="entry name" value="q2cbj1_9rhob like domain"/>
    <property type="match status" value="1"/>
</dbReference>
<organism evidence="4">
    <name type="scientific">Ditylum brightwellii</name>
    <dbReference type="NCBI Taxonomy" id="49249"/>
    <lineage>
        <taxon>Eukaryota</taxon>
        <taxon>Sar</taxon>
        <taxon>Stramenopiles</taxon>
        <taxon>Ochrophyta</taxon>
        <taxon>Bacillariophyta</taxon>
        <taxon>Mediophyceae</taxon>
        <taxon>Lithodesmiophycidae</taxon>
        <taxon>Lithodesmiales</taxon>
        <taxon>Lithodesmiaceae</taxon>
        <taxon>Ditylum</taxon>
    </lineage>
</organism>
<evidence type="ECO:0000256" key="2">
    <source>
        <dbReference type="ARBA" id="ARBA00022723"/>
    </source>
</evidence>
<comment type="cofactor">
    <cofactor evidence="1">
        <name>Fe cation</name>
        <dbReference type="ChEBI" id="CHEBI:24875"/>
    </cofactor>
</comment>
<evidence type="ECO:0000256" key="3">
    <source>
        <dbReference type="ARBA" id="ARBA00023004"/>
    </source>
</evidence>
<keyword evidence="3" id="KW-0408">Iron</keyword>
<reference evidence="4" key="1">
    <citation type="submission" date="2021-01" db="EMBL/GenBank/DDBJ databases">
        <authorList>
            <person name="Corre E."/>
            <person name="Pelletier E."/>
            <person name="Niang G."/>
            <person name="Scheremetjew M."/>
            <person name="Finn R."/>
            <person name="Kale V."/>
            <person name="Holt S."/>
            <person name="Cochrane G."/>
            <person name="Meng A."/>
            <person name="Brown T."/>
            <person name="Cohen L."/>
        </authorList>
    </citation>
    <scope>NUCLEOTIDE SEQUENCE</scope>
    <source>
        <strain evidence="4">GSO104</strain>
    </source>
</reference>
<accession>A0A7S4WC89</accession>
<evidence type="ECO:0000313" key="4">
    <source>
        <dbReference type="EMBL" id="CAE4660569.1"/>
    </source>
</evidence>
<dbReference type="EMBL" id="HBNS01056815">
    <property type="protein sequence ID" value="CAE4660569.1"/>
    <property type="molecule type" value="Transcribed_RNA"/>
</dbReference>
<gene>
    <name evidence="4" type="ORF">DBRI00130_LOCUS40888</name>
</gene>
<protein>
    <submittedName>
        <fullName evidence="4">Uncharacterized protein</fullName>
    </submittedName>
</protein>
<dbReference type="PANTHER" id="PTHR20883:SF15">
    <property type="entry name" value="PHYTANOYL-COA DIOXYGENASE DOMAIN-CONTAINING PROTEIN 1"/>
    <property type="match status" value="1"/>
</dbReference>
<evidence type="ECO:0000256" key="1">
    <source>
        <dbReference type="ARBA" id="ARBA00001962"/>
    </source>
</evidence>
<dbReference type="GO" id="GO:0046872">
    <property type="term" value="F:metal ion binding"/>
    <property type="evidence" value="ECO:0007669"/>
    <property type="project" value="UniProtKB-KW"/>
</dbReference>
<keyword evidence="2" id="KW-0479">Metal-binding</keyword>
<proteinExistence type="predicted"/>
<name>A0A7S4WC89_9STRA</name>